<dbReference type="HOGENOM" id="CLU_042699_0_0_1"/>
<evidence type="ECO:0000259" key="1">
    <source>
        <dbReference type="PROSITE" id="PS50181"/>
    </source>
</evidence>
<dbReference type="STRING" id="599839.J4GID3"/>
<evidence type="ECO:0000313" key="3">
    <source>
        <dbReference type="Proteomes" id="UP000006352"/>
    </source>
</evidence>
<dbReference type="RefSeq" id="XP_012177973.1">
    <property type="nucleotide sequence ID" value="XM_012322583.1"/>
</dbReference>
<dbReference type="Proteomes" id="UP000006352">
    <property type="component" value="Unassembled WGS sequence"/>
</dbReference>
<keyword evidence="3" id="KW-1185">Reference proteome</keyword>
<sequence length="455" mass="51177">MASPSPDAPPDDHAVPHPLPDHDERPTLCDLPFDVFFELLNYVSATEITFLLSTCRTLHRYVHQVSIWQRLCARYGLRTTHGRSFFTTYTQLLHPYGPLLGIWASDHPYYGNIVEFRLLPDDQNAPGGIVGEVWRFPTRQFDGKAPSFPEYSRVLNISFSSDSPLPGANEECATPVVTSVCCGAPNPARITKDNTDIPLHSASIEIVSPSPHAYFLQEYRRTYMHPEFPAEAADWYDTERELPHVPKSTIAIQDQRQLVNIYPAVRLPLIFTSITARTKPAAISIRCHVAGCESLQMPLPFDDMITAPPRYYPLRRDTQEGIDPDDAEWSLQSLTGLWLGDYGRSGTECLHVTWRQDLDELRAYKLTGDAHVPRGVCTWTVMSQPAEMSSAALQNSHAVARAFRGVGTISLRGFPAATAVELVVGIVGANEIRIWWDQVNDWRTYVRYTGRDHIS</sequence>
<organism evidence="2 3">
    <name type="scientific">Fibroporia radiculosa</name>
    <dbReference type="NCBI Taxonomy" id="599839"/>
    <lineage>
        <taxon>Eukaryota</taxon>
        <taxon>Fungi</taxon>
        <taxon>Dikarya</taxon>
        <taxon>Basidiomycota</taxon>
        <taxon>Agaricomycotina</taxon>
        <taxon>Agaricomycetes</taxon>
        <taxon>Polyporales</taxon>
        <taxon>Fibroporiaceae</taxon>
        <taxon>Fibroporia</taxon>
    </lineage>
</organism>
<proteinExistence type="predicted"/>
<dbReference type="InterPro" id="IPR001810">
    <property type="entry name" value="F-box_dom"/>
</dbReference>
<name>J4GID3_9APHY</name>
<dbReference type="GeneID" id="24093601"/>
<evidence type="ECO:0000313" key="2">
    <source>
        <dbReference type="EMBL" id="CCL98690.1"/>
    </source>
</evidence>
<dbReference type="OrthoDB" id="722566at2759"/>
<dbReference type="PROSITE" id="PS50181">
    <property type="entry name" value="FBOX"/>
    <property type="match status" value="1"/>
</dbReference>
<protein>
    <recommendedName>
        <fullName evidence="1">F-box domain-containing protein</fullName>
    </recommendedName>
</protein>
<reference evidence="2 3" key="1">
    <citation type="journal article" date="2012" name="Appl. Environ. Microbiol.">
        <title>Short-read sequencing for genomic analysis of the brown rot fungus Fibroporia radiculosa.</title>
        <authorList>
            <person name="Tang J.D."/>
            <person name="Perkins A.D."/>
            <person name="Sonstegard T.S."/>
            <person name="Schroeder S.G."/>
            <person name="Burgess S.C."/>
            <person name="Diehl S.V."/>
        </authorList>
    </citation>
    <scope>NUCLEOTIDE SEQUENCE [LARGE SCALE GENOMIC DNA]</scope>
    <source>
        <strain evidence="2 3">TFFH 294</strain>
    </source>
</reference>
<feature type="domain" description="F-box" evidence="1">
    <location>
        <begin position="25"/>
        <end position="71"/>
    </location>
</feature>
<accession>J4GID3</accession>
<dbReference type="SUPFAM" id="SSF81383">
    <property type="entry name" value="F-box domain"/>
    <property type="match status" value="1"/>
</dbReference>
<dbReference type="InterPro" id="IPR036047">
    <property type="entry name" value="F-box-like_dom_sf"/>
</dbReference>
<dbReference type="InParanoid" id="J4GID3"/>
<dbReference type="AlphaFoldDB" id="J4GID3"/>
<gene>
    <name evidence="2" type="ORF">FIBRA_00693</name>
</gene>
<dbReference type="Pfam" id="PF12014">
    <property type="entry name" value="Cyclin_D1_bind"/>
    <property type="match status" value="1"/>
</dbReference>
<dbReference type="GO" id="GO:0016567">
    <property type="term" value="P:protein ubiquitination"/>
    <property type="evidence" value="ECO:0007669"/>
    <property type="project" value="UniProtKB-UniPathway"/>
</dbReference>
<dbReference type="EMBL" id="HE796896">
    <property type="protein sequence ID" value="CCL98690.1"/>
    <property type="molecule type" value="Genomic_DNA"/>
</dbReference>
<dbReference type="UniPathway" id="UPA00143"/>